<dbReference type="InterPro" id="IPR036906">
    <property type="entry name" value="ATPase_V1_fsu_sf"/>
</dbReference>
<name>A0ABT1S1R2_9FIRM</name>
<comment type="similarity">
    <text evidence="1">Belongs to the V-ATPase F subunit family.</text>
</comment>
<keyword evidence="3" id="KW-0406">Ion transport</keyword>
<sequence>MKFFLISDNIDTQMGMRLAGIEGVVAHEAEEVEAAVQLAVQDPDVGILLVTGKLMNLCPALFNERKRNYKRPLIVEIPDRHGGDVGSSLERYIGEALGIRL</sequence>
<dbReference type="Gene3D" id="3.40.50.10580">
    <property type="entry name" value="ATPase, V1 complex, subunit F"/>
    <property type="match status" value="1"/>
</dbReference>
<dbReference type="Pfam" id="PF01990">
    <property type="entry name" value="ATP-synt_F"/>
    <property type="match status" value="1"/>
</dbReference>
<reference evidence="4 5" key="1">
    <citation type="submission" date="2022-06" db="EMBL/GenBank/DDBJ databases">
        <title>Isolation of gut microbiota from human fecal samples.</title>
        <authorList>
            <person name="Pamer E.G."/>
            <person name="Barat B."/>
            <person name="Waligurski E."/>
            <person name="Medina S."/>
            <person name="Paddock L."/>
            <person name="Mostad J."/>
        </authorList>
    </citation>
    <scope>NUCLEOTIDE SEQUENCE [LARGE SCALE GENOMIC DNA]</scope>
    <source>
        <strain evidence="4 5">DFI.9.73</strain>
    </source>
</reference>
<dbReference type="GeneID" id="90533356"/>
<evidence type="ECO:0000256" key="1">
    <source>
        <dbReference type="ARBA" id="ARBA00010148"/>
    </source>
</evidence>
<dbReference type="Proteomes" id="UP001524473">
    <property type="component" value="Unassembled WGS sequence"/>
</dbReference>
<dbReference type="EMBL" id="JANFZH010000032">
    <property type="protein sequence ID" value="MCQ4840851.1"/>
    <property type="molecule type" value="Genomic_DNA"/>
</dbReference>
<evidence type="ECO:0000256" key="2">
    <source>
        <dbReference type="ARBA" id="ARBA00022448"/>
    </source>
</evidence>
<evidence type="ECO:0000256" key="3">
    <source>
        <dbReference type="ARBA" id="ARBA00023065"/>
    </source>
</evidence>
<accession>A0ABT1S1R2</accession>
<dbReference type="SUPFAM" id="SSF159468">
    <property type="entry name" value="AtpF-like"/>
    <property type="match status" value="1"/>
</dbReference>
<protein>
    <submittedName>
        <fullName evidence="4">V-type ATP synthase subunit F</fullName>
    </submittedName>
</protein>
<gene>
    <name evidence="4" type="ORF">NE695_13130</name>
</gene>
<dbReference type="InterPro" id="IPR008218">
    <property type="entry name" value="ATPase_V1-cplx_f_g_su"/>
</dbReference>
<comment type="caution">
    <text evidence="4">The sequence shown here is derived from an EMBL/GenBank/DDBJ whole genome shotgun (WGS) entry which is preliminary data.</text>
</comment>
<keyword evidence="5" id="KW-1185">Reference proteome</keyword>
<evidence type="ECO:0000313" key="4">
    <source>
        <dbReference type="EMBL" id="MCQ4840851.1"/>
    </source>
</evidence>
<keyword evidence="2" id="KW-0813">Transport</keyword>
<dbReference type="RefSeq" id="WP_066867902.1">
    <property type="nucleotide sequence ID" value="NZ_CABKVV010000014.1"/>
</dbReference>
<proteinExistence type="inferred from homology"/>
<evidence type="ECO:0000313" key="5">
    <source>
        <dbReference type="Proteomes" id="UP001524473"/>
    </source>
</evidence>
<organism evidence="4 5">
    <name type="scientific">Neglectibacter timonensis</name>
    <dbReference type="NCBI Taxonomy" id="1776382"/>
    <lineage>
        <taxon>Bacteria</taxon>
        <taxon>Bacillati</taxon>
        <taxon>Bacillota</taxon>
        <taxon>Clostridia</taxon>
        <taxon>Eubacteriales</taxon>
        <taxon>Oscillospiraceae</taxon>
        <taxon>Neglectibacter</taxon>
    </lineage>
</organism>